<comment type="subcellular location">
    <subcellularLocation>
        <location evidence="1">Membrane</location>
        <topology evidence="1">Multi-pass membrane protein</topology>
    </subcellularLocation>
</comment>
<organism evidence="5 6">
    <name type="scientific">Pristionchus pacificus</name>
    <name type="common">Parasitic nematode worm</name>
    <dbReference type="NCBI Taxonomy" id="54126"/>
    <lineage>
        <taxon>Eukaryota</taxon>
        <taxon>Metazoa</taxon>
        <taxon>Ecdysozoa</taxon>
        <taxon>Nematoda</taxon>
        <taxon>Chromadorea</taxon>
        <taxon>Rhabditida</taxon>
        <taxon>Rhabditina</taxon>
        <taxon>Diplogasteromorpha</taxon>
        <taxon>Diplogasteroidea</taxon>
        <taxon>Neodiplogasteridae</taxon>
        <taxon>Pristionchus</taxon>
    </lineage>
</organism>
<accession>A0A8R1UUY1</accession>
<evidence type="ECO:0000256" key="2">
    <source>
        <dbReference type="ARBA" id="ARBA00022692"/>
    </source>
</evidence>
<keyword evidence="6" id="KW-1185">Reference proteome</keyword>
<dbReference type="InterPro" id="IPR019408">
    <property type="entry name" value="7TM_GPCR_serpentine_rcpt_Srab"/>
</dbReference>
<evidence type="ECO:0000256" key="3">
    <source>
        <dbReference type="ARBA" id="ARBA00022989"/>
    </source>
</evidence>
<dbReference type="PANTHER" id="PTHR46561:SF11">
    <property type="entry name" value="SERPENTINE RECEPTOR CLASS ALPHA_BETA-14"/>
    <property type="match status" value="1"/>
</dbReference>
<dbReference type="GO" id="GO:0016020">
    <property type="term" value="C:membrane"/>
    <property type="evidence" value="ECO:0007669"/>
    <property type="project" value="UniProtKB-SubCell"/>
</dbReference>
<dbReference type="EnsemblMetazoa" id="PPA41171.1">
    <property type="protein sequence ID" value="PPA41171.1"/>
    <property type="gene ID" value="WBGene00279540"/>
</dbReference>
<name>A0A2A6CIZ2_PRIPA</name>
<dbReference type="InterPro" id="IPR053286">
    <property type="entry name" value="Nematode_rcpt-like_srab"/>
</dbReference>
<reference evidence="5" key="2">
    <citation type="submission" date="2022-06" db="UniProtKB">
        <authorList>
            <consortium name="EnsemblMetazoa"/>
        </authorList>
    </citation>
    <scope>IDENTIFICATION</scope>
    <source>
        <strain evidence="5">PS312</strain>
    </source>
</reference>
<proteinExistence type="predicted"/>
<evidence type="ECO:0000313" key="5">
    <source>
        <dbReference type="EnsemblMetazoa" id="PPA41171.1"/>
    </source>
</evidence>
<accession>A0A2A6CIZ2</accession>
<evidence type="ECO:0000313" key="6">
    <source>
        <dbReference type="Proteomes" id="UP000005239"/>
    </source>
</evidence>
<evidence type="ECO:0000256" key="1">
    <source>
        <dbReference type="ARBA" id="ARBA00004141"/>
    </source>
</evidence>
<dbReference type="OrthoDB" id="5818269at2759"/>
<keyword evidence="4" id="KW-0472">Membrane</keyword>
<evidence type="ECO:0000256" key="4">
    <source>
        <dbReference type="ARBA" id="ARBA00023136"/>
    </source>
</evidence>
<dbReference type="Pfam" id="PF10292">
    <property type="entry name" value="7TM_GPCR_Srab"/>
    <property type="match status" value="2"/>
</dbReference>
<protein>
    <submittedName>
        <fullName evidence="5">G protein-coupled receptor</fullName>
    </submittedName>
</protein>
<reference evidence="6" key="1">
    <citation type="journal article" date="2008" name="Nat. Genet.">
        <title>The Pristionchus pacificus genome provides a unique perspective on nematode lifestyle and parasitism.</title>
        <authorList>
            <person name="Dieterich C."/>
            <person name="Clifton S.W."/>
            <person name="Schuster L.N."/>
            <person name="Chinwalla A."/>
            <person name="Delehaunty K."/>
            <person name="Dinkelacker I."/>
            <person name="Fulton L."/>
            <person name="Fulton R."/>
            <person name="Godfrey J."/>
            <person name="Minx P."/>
            <person name="Mitreva M."/>
            <person name="Roeseler W."/>
            <person name="Tian H."/>
            <person name="Witte H."/>
            <person name="Yang S.P."/>
            <person name="Wilson R.K."/>
            <person name="Sommer R.J."/>
        </authorList>
    </citation>
    <scope>NUCLEOTIDE SEQUENCE [LARGE SCALE GENOMIC DNA]</scope>
    <source>
        <strain evidence="6">PS312</strain>
    </source>
</reference>
<dbReference type="PANTHER" id="PTHR46561">
    <property type="entry name" value="SERPENTINE RECEPTOR, CLASS AB (CLASS A-LIKE)-RELATED"/>
    <property type="match status" value="1"/>
</dbReference>
<dbReference type="Proteomes" id="UP000005239">
    <property type="component" value="Unassembled WGS sequence"/>
</dbReference>
<keyword evidence="3" id="KW-1133">Transmembrane helix</keyword>
<keyword evidence="2" id="KW-0812">Transmembrane</keyword>
<gene>
    <name evidence="5" type="primary">WBGene00279540</name>
</gene>
<sequence length="524" mass="60569">MNEKLILALIAIPLLCKIRTYEKEVENYVLSSWEHFLRRYTQNLSIYGTIYSMFMMALERCAASNKYQCYESSKPNANYFYFHVRRKTTVLIMKENVKIVMLLLTIPCTLPAYDFSALYAASSSVPEGGQMYYQIMNCPLTVIEFANIFIFEYLYRVNHERLYKIGLSLTEKYQIAENVRMLELLRPLARFHGCITCCATIAYLGYVRGLENNPSYPIFEEAINFVQLQGILMPIIFMLHERKERARKVVELKNNNIANQDYVERHNEAIMKGCSDHDFSISSVEHFCRRFFQNLSVYGTVSTMFMMVLLVLGAIPISFPAYDFTVNKLPASTAAPEGGQIPLTLIEFTTIAIFEYLFVLNSCRLRQIGFSLTERYQIVENVRMLELLKPLASYLNFRQFLFHGGTTMFATVIFFMLGLSMQGKPDYPIFEESINVIQLQGILMPIIFMRHERKERARRVIQLRKNNSTIGDFVSRHAVEFTRGWKDPTDAGTTRFSKVPAVPSLPAKGDGTRRFGMVVDKFNE</sequence>
<dbReference type="AlphaFoldDB" id="A0A2A6CIZ2"/>